<evidence type="ECO:0000256" key="6">
    <source>
        <dbReference type="ARBA" id="ARBA00022840"/>
    </source>
</evidence>
<dbReference type="PANTHER" id="PTHR24353">
    <property type="entry name" value="CYCLIC NUCLEOTIDE-DEPENDENT PROTEIN KINASE"/>
    <property type="match status" value="1"/>
</dbReference>
<feature type="domain" description="Protein kinase" evidence="10">
    <location>
        <begin position="471"/>
        <end position="602"/>
    </location>
</feature>
<organism evidence="12 13">
    <name type="scientific">Symbiodinium pilosum</name>
    <name type="common">Dinoflagellate</name>
    <dbReference type="NCBI Taxonomy" id="2952"/>
    <lineage>
        <taxon>Eukaryota</taxon>
        <taxon>Sar</taxon>
        <taxon>Alveolata</taxon>
        <taxon>Dinophyceae</taxon>
        <taxon>Suessiales</taxon>
        <taxon>Symbiodiniaceae</taxon>
        <taxon>Symbiodinium</taxon>
    </lineage>
</organism>
<dbReference type="Pfam" id="PF00069">
    <property type="entry name" value="Pkinase"/>
    <property type="match status" value="1"/>
</dbReference>
<feature type="domain" description="Cyclic nucleotide-binding" evidence="11">
    <location>
        <begin position="348"/>
        <end position="447"/>
    </location>
</feature>
<dbReference type="PANTHER" id="PTHR24353:SF37">
    <property type="entry name" value="CAMP-DEPENDENT PROTEIN KINASE CATALYTIC SUBUNIT PRKX"/>
    <property type="match status" value="1"/>
</dbReference>
<dbReference type="OrthoDB" id="354826at2759"/>
<evidence type="ECO:0000256" key="2">
    <source>
        <dbReference type="ARBA" id="ARBA00022527"/>
    </source>
</evidence>
<dbReference type="CDD" id="cd00038">
    <property type="entry name" value="CAP_ED"/>
    <property type="match status" value="2"/>
</dbReference>
<evidence type="ECO:0000256" key="1">
    <source>
        <dbReference type="ARBA" id="ARBA00001946"/>
    </source>
</evidence>
<dbReference type="Gene3D" id="1.10.510.10">
    <property type="entry name" value="Transferase(Phosphotransferase) domain 1"/>
    <property type="match status" value="1"/>
</dbReference>
<evidence type="ECO:0000256" key="4">
    <source>
        <dbReference type="ARBA" id="ARBA00022741"/>
    </source>
</evidence>
<reference evidence="12" key="1">
    <citation type="submission" date="2021-02" db="EMBL/GenBank/DDBJ databases">
        <authorList>
            <person name="Dougan E. K."/>
            <person name="Rhodes N."/>
            <person name="Thang M."/>
            <person name="Chan C."/>
        </authorList>
    </citation>
    <scope>NUCLEOTIDE SEQUENCE</scope>
</reference>
<keyword evidence="3" id="KW-0808">Transferase</keyword>
<dbReference type="SUPFAM" id="SSF51206">
    <property type="entry name" value="cAMP-binding domain-like"/>
    <property type="match status" value="3"/>
</dbReference>
<protein>
    <recommendedName>
        <fullName evidence="8">cGMP-dependent protein kinase</fullName>
    </recommendedName>
</protein>
<sequence>AQETQLLRFKPGELTSKKDQFGTCIFIVRDGSFKLLDALGGECLLGPGCVFGELELLQVRAGGVIAGEFGGTCFAVSSVAVLATMKALSRTFGVRNLHFLSTAPLFRFLDAPDLAILSRNAFSLVHSSSACLYHEWQMPKKFLYILKSGGLVSCTATRQNCIFPGECLDHRSALCQRPHAETVRVCAESDAEILALSFQLLQDVLGENAEDFLWRCVLLRMLRDLWSDRPAFCTPLMWRDDPEGLARACVIKSFPAGTSHMFSAEEADSIVWCTTLDGSLPLSEKDPQHSQEIFSGFRLDANAGSWPKDVLLAGSLTSDCTLAVLLQDAVGAVDSAADKLQVVKNTLILRSLDSKQQAQVAEAGQLLLRQQGQLIFKEGDLASHFFVIKEGEVTVSKGGEVIRTLGSFSTFGEAELLSKKTRYFTVNCKTDFVTLLAVDTMTFEQLVKDAVSEKLQDQLHLRRTDIALKDLRKLRVIGNGTFGTVQLMEHQPSGMRYALKCIRRSQAVAKGQQRSLCNERELLMDLDHPFILKLVRTFKDSRYVYFLTEFVTGGELFSAIRLLGILPGWQARFYIGGLILALQALHEKLLSGTFMKFLRGIC</sequence>
<evidence type="ECO:0000259" key="11">
    <source>
        <dbReference type="PROSITE" id="PS50042"/>
    </source>
</evidence>
<dbReference type="AlphaFoldDB" id="A0A812XFJ1"/>
<evidence type="ECO:0000256" key="7">
    <source>
        <dbReference type="ARBA" id="ARBA00022842"/>
    </source>
</evidence>
<dbReference type="SUPFAM" id="SSF56112">
    <property type="entry name" value="Protein kinase-like (PK-like)"/>
    <property type="match status" value="1"/>
</dbReference>
<dbReference type="Gene3D" id="2.60.120.10">
    <property type="entry name" value="Jelly Rolls"/>
    <property type="match status" value="3"/>
</dbReference>
<dbReference type="Proteomes" id="UP000649617">
    <property type="component" value="Unassembled WGS sequence"/>
</dbReference>
<dbReference type="InterPro" id="IPR017441">
    <property type="entry name" value="Protein_kinase_ATP_BS"/>
</dbReference>
<dbReference type="Gene3D" id="3.30.200.20">
    <property type="entry name" value="Phosphorylase Kinase, domain 1"/>
    <property type="match status" value="1"/>
</dbReference>
<dbReference type="InterPro" id="IPR014710">
    <property type="entry name" value="RmlC-like_jellyroll"/>
</dbReference>
<dbReference type="GO" id="GO:0004691">
    <property type="term" value="F:cAMP-dependent protein kinase activity"/>
    <property type="evidence" value="ECO:0007669"/>
    <property type="project" value="TreeGrafter"/>
</dbReference>
<dbReference type="InterPro" id="IPR011009">
    <property type="entry name" value="Kinase-like_dom_sf"/>
</dbReference>
<dbReference type="PROSITE" id="PS50042">
    <property type="entry name" value="CNMP_BINDING_3"/>
    <property type="match status" value="2"/>
</dbReference>
<evidence type="ECO:0000256" key="9">
    <source>
        <dbReference type="PROSITE-ProRule" id="PRU10141"/>
    </source>
</evidence>
<accession>A0A812XFJ1</accession>
<evidence type="ECO:0000259" key="10">
    <source>
        <dbReference type="PROSITE" id="PS50011"/>
    </source>
</evidence>
<dbReference type="SMART" id="SM00220">
    <property type="entry name" value="S_TKc"/>
    <property type="match status" value="1"/>
</dbReference>
<keyword evidence="2" id="KW-0723">Serine/threonine-protein kinase</keyword>
<feature type="non-terminal residue" evidence="12">
    <location>
        <position position="602"/>
    </location>
</feature>
<name>A0A812XFJ1_SYMPI</name>
<dbReference type="InterPro" id="IPR018490">
    <property type="entry name" value="cNMP-bd_dom_sf"/>
</dbReference>
<evidence type="ECO:0000256" key="8">
    <source>
        <dbReference type="ARBA" id="ARBA00024113"/>
    </source>
</evidence>
<keyword evidence="6 9" id="KW-0067">ATP-binding</keyword>
<dbReference type="InterPro" id="IPR000719">
    <property type="entry name" value="Prot_kinase_dom"/>
</dbReference>
<feature type="domain" description="Cyclic nucleotide-binding" evidence="11">
    <location>
        <begin position="1"/>
        <end position="57"/>
    </location>
</feature>
<proteinExistence type="predicted"/>
<dbReference type="PROSITE" id="PS50011">
    <property type="entry name" value="PROTEIN_KINASE_DOM"/>
    <property type="match status" value="1"/>
</dbReference>
<comment type="cofactor">
    <cofactor evidence="1">
        <name>Mg(2+)</name>
        <dbReference type="ChEBI" id="CHEBI:18420"/>
    </cofactor>
</comment>
<evidence type="ECO:0000256" key="5">
    <source>
        <dbReference type="ARBA" id="ARBA00022777"/>
    </source>
</evidence>
<dbReference type="EMBL" id="CAJNIZ010045805">
    <property type="protein sequence ID" value="CAE7730424.1"/>
    <property type="molecule type" value="Genomic_DNA"/>
</dbReference>
<keyword evidence="4 9" id="KW-0547">Nucleotide-binding</keyword>
<dbReference type="GO" id="GO:0005952">
    <property type="term" value="C:cAMP-dependent protein kinase complex"/>
    <property type="evidence" value="ECO:0007669"/>
    <property type="project" value="TreeGrafter"/>
</dbReference>
<evidence type="ECO:0000313" key="12">
    <source>
        <dbReference type="EMBL" id="CAE7730424.1"/>
    </source>
</evidence>
<keyword evidence="7" id="KW-0460">Magnesium</keyword>
<comment type="caution">
    <text evidence="12">The sequence shown here is derived from an EMBL/GenBank/DDBJ whole genome shotgun (WGS) entry which is preliminary data.</text>
</comment>
<feature type="binding site" evidence="9">
    <location>
        <position position="510"/>
    </location>
    <ligand>
        <name>ATP</name>
        <dbReference type="ChEBI" id="CHEBI:30616"/>
    </ligand>
</feature>
<evidence type="ECO:0000256" key="3">
    <source>
        <dbReference type="ARBA" id="ARBA00022679"/>
    </source>
</evidence>
<keyword evidence="5" id="KW-0418">Kinase</keyword>
<gene>
    <name evidence="12" type="primary">for</name>
    <name evidence="12" type="ORF">SPIL2461_LOCUS20951</name>
</gene>
<keyword evidence="13" id="KW-1185">Reference proteome</keyword>
<dbReference type="GO" id="GO:0005524">
    <property type="term" value="F:ATP binding"/>
    <property type="evidence" value="ECO:0007669"/>
    <property type="project" value="UniProtKB-UniRule"/>
</dbReference>
<evidence type="ECO:0000313" key="13">
    <source>
        <dbReference type="Proteomes" id="UP000649617"/>
    </source>
</evidence>
<dbReference type="Pfam" id="PF00027">
    <property type="entry name" value="cNMP_binding"/>
    <property type="match status" value="1"/>
</dbReference>
<dbReference type="SMART" id="SM00100">
    <property type="entry name" value="cNMP"/>
    <property type="match status" value="1"/>
</dbReference>
<dbReference type="InterPro" id="IPR000595">
    <property type="entry name" value="cNMP-bd_dom"/>
</dbReference>
<dbReference type="PROSITE" id="PS00107">
    <property type="entry name" value="PROTEIN_KINASE_ATP"/>
    <property type="match status" value="1"/>
</dbReference>